<evidence type="ECO:0000313" key="2">
    <source>
        <dbReference type="EMBL" id="CDI01188.1"/>
    </source>
</evidence>
<feature type="region of interest" description="Disordered" evidence="1">
    <location>
        <begin position="1"/>
        <end position="24"/>
    </location>
</feature>
<protein>
    <submittedName>
        <fullName evidence="2">Uncharacterized protein</fullName>
    </submittedName>
</protein>
<comment type="caution">
    <text evidence="2">The sequence shown here is derived from an EMBL/GenBank/DDBJ whole genome shotgun (WGS) entry which is preliminary data.</text>
</comment>
<feature type="compositionally biased region" description="Polar residues" evidence="1">
    <location>
        <begin position="9"/>
        <end position="18"/>
    </location>
</feature>
<dbReference type="RefSeq" id="WP_048670311.1">
    <property type="nucleotide sequence ID" value="NZ_CBTJ020000019.1"/>
</dbReference>
<evidence type="ECO:0000313" key="3">
    <source>
        <dbReference type="Proteomes" id="UP000035760"/>
    </source>
</evidence>
<keyword evidence="3" id="KW-1185">Reference proteome</keyword>
<reference evidence="2" key="1">
    <citation type="submission" date="2013-07" db="EMBL/GenBank/DDBJ databases">
        <authorList>
            <person name="McIlroy S."/>
        </authorList>
    </citation>
    <scope>NUCLEOTIDE SEQUENCE [LARGE SCALE GENOMIC DNA]</scope>
    <source>
        <strain evidence="2">Run_A_D11</strain>
    </source>
</reference>
<proteinExistence type="predicted"/>
<sequence length="134" mass="15519">MSRVDEEQQVSGEGSISETNEDLSEDMQRCLDEIVGVLRKYEIGVTLCLANDRESVLMYRIPDWCAVMLNDGEPEVNHDKLWQTDDLEQLLGRTYRLANTLCQTNERLHTESARLEEFVRDLGQHLLDPNRKSH</sequence>
<name>W6MBA9_9GAMM</name>
<reference evidence="2" key="2">
    <citation type="submission" date="2014-03" db="EMBL/GenBank/DDBJ databases">
        <title>Candidatus Competibacter-lineage genomes retrieved from metagenomes reveal functional metabolic diversity.</title>
        <authorList>
            <person name="McIlroy S.J."/>
            <person name="Albertsen M."/>
            <person name="Andresen E.K."/>
            <person name="Saunders A.M."/>
            <person name="Kristiansen R."/>
            <person name="Stokholm-Bjerregaard M."/>
            <person name="Nielsen K.L."/>
            <person name="Nielsen P.H."/>
        </authorList>
    </citation>
    <scope>NUCLEOTIDE SEQUENCE</scope>
    <source>
        <strain evidence="2">Run_A_D11</strain>
    </source>
</reference>
<dbReference type="OrthoDB" id="9833834at2"/>
<gene>
    <name evidence="2" type="ORF">BN873_140011</name>
</gene>
<dbReference type="STRING" id="1400863.BN873_140011"/>
<organism evidence="2 3">
    <name type="scientific">Candidatus Competibacter denitrificans Run_A_D11</name>
    <dbReference type="NCBI Taxonomy" id="1400863"/>
    <lineage>
        <taxon>Bacteria</taxon>
        <taxon>Pseudomonadati</taxon>
        <taxon>Pseudomonadota</taxon>
        <taxon>Gammaproteobacteria</taxon>
        <taxon>Candidatus Competibacteraceae</taxon>
        <taxon>Candidatus Competibacter</taxon>
    </lineage>
</organism>
<dbReference type="AlphaFoldDB" id="W6MBA9"/>
<dbReference type="EMBL" id="CBTJ020000019">
    <property type="protein sequence ID" value="CDI01188.1"/>
    <property type="molecule type" value="Genomic_DNA"/>
</dbReference>
<accession>W6MBA9</accession>
<dbReference type="Proteomes" id="UP000035760">
    <property type="component" value="Unassembled WGS sequence"/>
</dbReference>
<evidence type="ECO:0000256" key="1">
    <source>
        <dbReference type="SAM" id="MobiDB-lite"/>
    </source>
</evidence>